<dbReference type="GO" id="GO:0006629">
    <property type="term" value="P:lipid metabolic process"/>
    <property type="evidence" value="ECO:0007669"/>
    <property type="project" value="InterPro"/>
</dbReference>
<protein>
    <recommendedName>
        <fullName evidence="1">Fungal lipase-type domain-containing protein</fullName>
    </recommendedName>
</protein>
<accession>A0AA37RLF9</accession>
<dbReference type="SUPFAM" id="SSF53474">
    <property type="entry name" value="alpha/beta-Hydrolases"/>
    <property type="match status" value="1"/>
</dbReference>
<dbReference type="AlphaFoldDB" id="A0AA37RLF9"/>
<proteinExistence type="predicted"/>
<dbReference type="InterPro" id="IPR002921">
    <property type="entry name" value="Fungal_lipase-type"/>
</dbReference>
<evidence type="ECO:0000313" key="3">
    <source>
        <dbReference type="Proteomes" id="UP001161257"/>
    </source>
</evidence>
<dbReference type="EMBL" id="BSKJ01000013">
    <property type="protein sequence ID" value="GLO37881.1"/>
    <property type="molecule type" value="Genomic_DNA"/>
</dbReference>
<comment type="caution">
    <text evidence="2">The sequence shown here is derived from an EMBL/GenBank/DDBJ whole genome shotgun (WGS) entry which is preliminary data.</text>
</comment>
<gene>
    <name evidence="2" type="ORF">PPUN14671_47180</name>
</gene>
<sequence>MVREPANSSYDIHDKPTELAQYAQTYWPYVALAANAYNLSWPDYQQKLAGSNQKADQGPVDEPFAQACKPHSKQLIPTPGWYGWPAFPSQPLAERAEKAKLFFSVWEYRGGQGTDKATEVAIVFRGTEADQRQDWFSNARWFIPTWLRGEDQYDVTKNELAKEFEAEIQQRIAEHKLPANVKITSVGHSLGGGLAQQLAYALPRSAPYPVKVSKVIAFNSSPVTGWFSTANPPRDENTKGLEIDRVFEHGEALAYVRLPINIIAPPNKRDSYVKDLRFNLKVTPGGVSNHGSQFFACRLAEVAGATKGTIHTESFANEEEVKPEVSVFGAVSK</sequence>
<organism evidence="2 3">
    <name type="scientific">Pseudomonas putida</name>
    <name type="common">Arthrobacter siderocapsulatus</name>
    <dbReference type="NCBI Taxonomy" id="303"/>
    <lineage>
        <taxon>Bacteria</taxon>
        <taxon>Pseudomonadati</taxon>
        <taxon>Pseudomonadota</taxon>
        <taxon>Gammaproteobacteria</taxon>
        <taxon>Pseudomonadales</taxon>
        <taxon>Pseudomonadaceae</taxon>
        <taxon>Pseudomonas</taxon>
    </lineage>
</organism>
<evidence type="ECO:0000259" key="1">
    <source>
        <dbReference type="Pfam" id="PF01764"/>
    </source>
</evidence>
<reference evidence="2" key="1">
    <citation type="submission" date="2023-01" db="EMBL/GenBank/DDBJ databases">
        <title>Whole-genome sequence of Pseudomonas putida NBRC 14671.</title>
        <authorList>
            <person name="Morohoshi T."/>
            <person name="Someya N."/>
        </authorList>
    </citation>
    <scope>NUCLEOTIDE SEQUENCE</scope>
    <source>
        <strain evidence="2">NBRC 14671</strain>
    </source>
</reference>
<name>A0AA37RLF9_PSEPU</name>
<evidence type="ECO:0000313" key="2">
    <source>
        <dbReference type="EMBL" id="GLO37881.1"/>
    </source>
</evidence>
<dbReference type="InterPro" id="IPR029058">
    <property type="entry name" value="AB_hydrolase_fold"/>
</dbReference>
<dbReference type="Gene3D" id="3.40.50.1820">
    <property type="entry name" value="alpha/beta hydrolase"/>
    <property type="match status" value="1"/>
</dbReference>
<feature type="domain" description="Fungal lipase-type" evidence="1">
    <location>
        <begin position="122"/>
        <end position="221"/>
    </location>
</feature>
<dbReference type="Proteomes" id="UP001161257">
    <property type="component" value="Unassembled WGS sequence"/>
</dbReference>
<dbReference type="Pfam" id="PF01764">
    <property type="entry name" value="Lipase_3"/>
    <property type="match status" value="1"/>
</dbReference>